<dbReference type="PANTHER" id="PTHR35399:SF2">
    <property type="entry name" value="DUF839 DOMAIN-CONTAINING PROTEIN"/>
    <property type="match status" value="1"/>
</dbReference>
<dbReference type="EMBL" id="CP068047">
    <property type="protein sequence ID" value="QQR37166.1"/>
    <property type="molecule type" value="Genomic_DNA"/>
</dbReference>
<dbReference type="Proteomes" id="UP000595460">
    <property type="component" value="Chromosome"/>
</dbReference>
<protein>
    <submittedName>
        <fullName evidence="1">PhoX family phosphatase</fullName>
    </submittedName>
</protein>
<dbReference type="PROSITE" id="PS51318">
    <property type="entry name" value="TAT"/>
    <property type="match status" value="1"/>
</dbReference>
<reference evidence="1 2" key="1">
    <citation type="submission" date="2021-01" db="EMBL/GenBank/DDBJ databases">
        <title>Genome seq and assembly of Devosia sp. G19.</title>
        <authorList>
            <person name="Chhetri G."/>
        </authorList>
    </citation>
    <scope>NUCLEOTIDE SEQUENCE [LARGE SCALE GENOMIC DNA]</scope>
    <source>
        <strain evidence="1 2">G19</strain>
    </source>
</reference>
<dbReference type="Pfam" id="PF05787">
    <property type="entry name" value="PhoX"/>
    <property type="match status" value="1"/>
</dbReference>
<evidence type="ECO:0000313" key="1">
    <source>
        <dbReference type="EMBL" id="QQR37166.1"/>
    </source>
</evidence>
<organism evidence="1 2">
    <name type="scientific">Devosia oryziradicis</name>
    <dbReference type="NCBI Taxonomy" id="2801335"/>
    <lineage>
        <taxon>Bacteria</taxon>
        <taxon>Pseudomonadati</taxon>
        <taxon>Pseudomonadota</taxon>
        <taxon>Alphaproteobacteria</taxon>
        <taxon>Hyphomicrobiales</taxon>
        <taxon>Devosiaceae</taxon>
        <taxon>Devosia</taxon>
    </lineage>
</organism>
<dbReference type="SUPFAM" id="SSF63829">
    <property type="entry name" value="Calcium-dependent phosphotriesterase"/>
    <property type="match status" value="1"/>
</dbReference>
<evidence type="ECO:0000313" key="2">
    <source>
        <dbReference type="Proteomes" id="UP000595460"/>
    </source>
</evidence>
<sequence>MNDQTIFKTSQLEAADAAPRNHTANPTMGELISARFSRRGFLQGSLAVSAIAATVSPLALLTAQDARAEESGSAFSFTEVEAGIDEAHHVAEGYDADILLRWGDAIFADAPEFDPTAQTAAAQARQFGYNNDYVGYIPLEGSSEHGLLVVNHEYTNPHLMFPGLVTLVEGEMTLNPLTKEQVDVELMAHGGTIVEIRKVDGKWQVVKDGQYNRRITAETEMQLTGPAAGHDRLKTNADATGTKVFGTVNNCAGGVTPWGTYVMAEENIHGYFAGELPADHPEAANYDRLGIPEGSYEWANFYDRFDVSKEPNEPNRFGYIVEVDVMDPNSVPKKRTALGRFKHEGAESIVNKDGRVVFYLGDDERFDYVYKFVTAGKFNPDDRAANMDLLDQGTLHVAKFADDGTIQWLPLVHGEGTLTAENGFASQADVIIETRRAADLLGATKMDRPEDIQPNGVNGKVYVMLTNNTRREPGQEDAANPRAENAFGHIIEITEADGDFAAADGTWEILLKCGDPSIADVGATFSTDTTVNGWFGMPDNCAVDSLGRLWVSTDGNSPSGTGRTDGLWAVDTEGPARATSKLFFRVPVGAEMCGPLFTPDDETAFVAVQHPGDGGDDWEGFGRVSYYEDLSTRWPDFDDAMPVRPSVVAITKQGGGKIAV</sequence>
<keyword evidence="2" id="KW-1185">Reference proteome</keyword>
<dbReference type="PANTHER" id="PTHR35399">
    <property type="entry name" value="SLR8030 PROTEIN"/>
    <property type="match status" value="1"/>
</dbReference>
<gene>
    <name evidence="1" type="ORF">JI749_06020</name>
</gene>
<dbReference type="InterPro" id="IPR006311">
    <property type="entry name" value="TAT_signal"/>
</dbReference>
<accession>A0ABX7C570</accession>
<name>A0ABX7C570_9HYPH</name>
<dbReference type="InterPro" id="IPR008557">
    <property type="entry name" value="PhoX"/>
</dbReference>
<proteinExistence type="predicted"/>
<dbReference type="RefSeq" id="WP_201660760.1">
    <property type="nucleotide sequence ID" value="NZ_CP068047.1"/>
</dbReference>